<dbReference type="Gene3D" id="1.20.5.340">
    <property type="match status" value="1"/>
</dbReference>
<evidence type="ECO:0000313" key="2">
    <source>
        <dbReference type="EMBL" id="GAA0756618.1"/>
    </source>
</evidence>
<feature type="coiled-coil region" evidence="1">
    <location>
        <begin position="13"/>
        <end position="68"/>
    </location>
</feature>
<evidence type="ECO:0000313" key="3">
    <source>
        <dbReference type="Proteomes" id="UP001500185"/>
    </source>
</evidence>
<keyword evidence="1" id="KW-0175">Coiled coil</keyword>
<comment type="caution">
    <text evidence="2">The sequence shown here is derived from an EMBL/GenBank/DDBJ whole genome shotgun (WGS) entry which is preliminary data.</text>
</comment>
<reference evidence="3" key="1">
    <citation type="journal article" date="2019" name="Int. J. Syst. Evol. Microbiol.">
        <title>The Global Catalogue of Microorganisms (GCM) 10K type strain sequencing project: providing services to taxonomists for standard genome sequencing and annotation.</title>
        <authorList>
            <consortium name="The Broad Institute Genomics Platform"/>
            <consortium name="The Broad Institute Genome Sequencing Center for Infectious Disease"/>
            <person name="Wu L."/>
            <person name="Ma J."/>
        </authorList>
    </citation>
    <scope>NUCLEOTIDE SEQUENCE [LARGE SCALE GENOMIC DNA]</scope>
    <source>
        <strain evidence="3">JCM 16231</strain>
    </source>
</reference>
<proteinExistence type="predicted"/>
<evidence type="ECO:0008006" key="4">
    <source>
        <dbReference type="Google" id="ProtNLM"/>
    </source>
</evidence>
<protein>
    <recommendedName>
        <fullName evidence="4">Cell division protein ZapB</fullName>
    </recommendedName>
</protein>
<dbReference type="EMBL" id="BAAAGG010000005">
    <property type="protein sequence ID" value="GAA0756618.1"/>
    <property type="molecule type" value="Genomic_DNA"/>
</dbReference>
<name>A0ABP3VIV8_9FLAO</name>
<sequence>MRKLEMSKLVSSVESLEVNLKKLISDYESLKVEHNRLKSQFHSTSESVSGLNSEIERLQQENKTLRTANAMLGSTEHKRETKLKINSLIKEIDTCIIQLAE</sequence>
<organism evidence="2 3">
    <name type="scientific">Psychroflexus lacisalsi</name>
    <dbReference type="NCBI Taxonomy" id="503928"/>
    <lineage>
        <taxon>Bacteria</taxon>
        <taxon>Pseudomonadati</taxon>
        <taxon>Bacteroidota</taxon>
        <taxon>Flavobacteriia</taxon>
        <taxon>Flavobacteriales</taxon>
        <taxon>Flavobacteriaceae</taxon>
        <taxon>Psychroflexus</taxon>
    </lineage>
</organism>
<evidence type="ECO:0000256" key="1">
    <source>
        <dbReference type="SAM" id="Coils"/>
    </source>
</evidence>
<accession>A0ABP3VIV8</accession>
<dbReference type="Proteomes" id="UP001500185">
    <property type="component" value="Unassembled WGS sequence"/>
</dbReference>
<gene>
    <name evidence="2" type="ORF">GCM10009433_12140</name>
</gene>
<keyword evidence="3" id="KW-1185">Reference proteome</keyword>
<dbReference type="RefSeq" id="WP_224453755.1">
    <property type="nucleotide sequence ID" value="NZ_BAAAGG010000005.1"/>
</dbReference>